<sequence length="213" mass="23925">MTKGSVFIIMGPPGSGKGTQSQYLANRIGLPHISTGDLLRAIIQEGTPNGLKAKAYLDKGAFVPSDFVWEILKEKLQSQACSKGCIIDGFPRTLDQAHLLDSFLMDVHSNYTVIFLEISEDEILKRVCSRFLCPSCSRIYNTSQGHTECPDCHVPLIRRSDDTPEIIKERLTKYQERTAPVIAYYDSLGKLCRVSSENKEDLVFEDILKCIYK</sequence>
<feature type="binding site" evidence="5">
    <location>
        <position position="35"/>
    </location>
    <ligand>
        <name>AMP</name>
        <dbReference type="ChEBI" id="CHEBI:456215"/>
    </ligand>
</feature>
<dbReference type="EC" id="2.7.4.3" evidence="5 7"/>
<feature type="binding site" evidence="5">
    <location>
        <position position="96"/>
    </location>
    <ligand>
        <name>AMP</name>
        <dbReference type="ChEBI" id="CHEBI:456215"/>
    </ligand>
</feature>
<comment type="catalytic activity">
    <reaction evidence="5 7">
        <text>AMP + ATP = 2 ADP</text>
        <dbReference type="Rhea" id="RHEA:12973"/>
        <dbReference type="ChEBI" id="CHEBI:30616"/>
        <dbReference type="ChEBI" id="CHEBI:456215"/>
        <dbReference type="ChEBI" id="CHEBI:456216"/>
        <dbReference type="EC" id="2.7.4.3"/>
    </reaction>
</comment>
<dbReference type="CDD" id="cd01428">
    <property type="entry name" value="ADK"/>
    <property type="match status" value="1"/>
</dbReference>
<comment type="function">
    <text evidence="5">Catalyzes the reversible transfer of the terminal phosphate group between ATP and AMP. Plays an important role in cellular energy homeostasis and in adenine nucleotide metabolism.</text>
</comment>
<protein>
    <recommendedName>
        <fullName evidence="5 7">Adenylate kinase</fullName>
        <shortName evidence="5">AK</shortName>
        <ecNumber evidence="5 7">2.7.4.3</ecNumber>
    </recommendedName>
    <alternativeName>
        <fullName evidence="5">ATP-AMP transphosphorylase</fullName>
    </alternativeName>
    <alternativeName>
        <fullName evidence="5">ATP:AMP phosphotransferase</fullName>
    </alternativeName>
    <alternativeName>
        <fullName evidence="5">Adenylate monophosphate kinase</fullName>
    </alternativeName>
</protein>
<comment type="domain">
    <text evidence="5">Consists of three domains, a large central CORE domain and two small peripheral domains, NMPbind and LID, which undergo movements during catalysis. The LID domain closes over the site of phosphoryl transfer upon ATP binding. Assembling and dissambling the active center during each catalytic cycle provides an effective means to prevent ATP hydrolysis.</text>
</comment>
<proteinExistence type="inferred from homology"/>
<evidence type="ECO:0000256" key="2">
    <source>
        <dbReference type="ARBA" id="ARBA00022727"/>
    </source>
</evidence>
<name>A0A0F7WVM8_CHLPN</name>
<feature type="binding site" evidence="5">
    <location>
        <begin position="139"/>
        <end position="140"/>
    </location>
    <ligand>
        <name>ATP</name>
        <dbReference type="ChEBI" id="CHEBI:30616"/>
    </ligand>
</feature>
<dbReference type="InterPro" id="IPR006259">
    <property type="entry name" value="Adenyl_kin_sub"/>
</dbReference>
<comment type="pathway">
    <text evidence="5">Purine metabolism; AMP biosynthesis via salvage pathway; AMP from ADP: step 1/1.</text>
</comment>
<keyword evidence="3 5" id="KW-0547">Nucleotide-binding</keyword>
<dbReference type="InterPro" id="IPR033690">
    <property type="entry name" value="Adenylat_kinase_CS"/>
</dbReference>
<accession>A0A0F7WVM8</accession>
<dbReference type="SUPFAM" id="SSF52540">
    <property type="entry name" value="P-loop containing nucleoside triphosphate hydrolases"/>
    <property type="match status" value="1"/>
</dbReference>
<dbReference type="AlphaFoldDB" id="A0A0F7WVM8"/>
<dbReference type="GO" id="GO:0005737">
    <property type="term" value="C:cytoplasm"/>
    <property type="evidence" value="ECO:0007669"/>
    <property type="project" value="UniProtKB-SubCell"/>
</dbReference>
<feature type="binding site" evidence="5">
    <location>
        <position position="170"/>
    </location>
    <ligand>
        <name>AMP</name>
        <dbReference type="ChEBI" id="CHEBI:456215"/>
    </ligand>
</feature>
<dbReference type="PANTHER" id="PTHR23359">
    <property type="entry name" value="NUCLEOTIDE KINASE"/>
    <property type="match status" value="1"/>
</dbReference>
<feature type="binding site" evidence="5">
    <location>
        <begin position="14"/>
        <end position="19"/>
    </location>
    <ligand>
        <name>ATP</name>
        <dbReference type="ChEBI" id="CHEBI:30616"/>
    </ligand>
</feature>
<keyword evidence="1 5" id="KW-0808">Transferase</keyword>
<evidence type="ECO:0000256" key="3">
    <source>
        <dbReference type="ARBA" id="ARBA00022741"/>
    </source>
</evidence>
<keyword evidence="4 5" id="KW-0418">Kinase</keyword>
<comment type="subunit">
    <text evidence="5 7">Monomer.</text>
</comment>
<organism evidence="8">
    <name type="scientific">Chlamydia pneumoniae</name>
    <name type="common">Chlamydophila pneumoniae</name>
    <dbReference type="NCBI Taxonomy" id="83558"/>
    <lineage>
        <taxon>Bacteria</taxon>
        <taxon>Pseudomonadati</taxon>
        <taxon>Chlamydiota</taxon>
        <taxon>Chlamydiia</taxon>
        <taxon>Chlamydiales</taxon>
        <taxon>Chlamydiaceae</taxon>
        <taxon>Chlamydia/Chlamydophila group</taxon>
        <taxon>Chlamydia</taxon>
    </lineage>
</organism>
<keyword evidence="2 5" id="KW-0545">Nucleotide biosynthesis</keyword>
<dbReference type="NCBIfam" id="NF001381">
    <property type="entry name" value="PRK00279.1-3"/>
    <property type="match status" value="1"/>
</dbReference>
<dbReference type="InterPro" id="IPR027417">
    <property type="entry name" value="P-loop_NTPase"/>
</dbReference>
<evidence type="ECO:0000256" key="5">
    <source>
        <dbReference type="HAMAP-Rule" id="MF_00235"/>
    </source>
</evidence>
<keyword evidence="5 7" id="KW-0067">ATP-binding</keyword>
<dbReference type="GO" id="GO:0004017">
    <property type="term" value="F:AMP kinase activity"/>
    <property type="evidence" value="ECO:0007669"/>
    <property type="project" value="UniProtKB-UniRule"/>
</dbReference>
<dbReference type="NCBIfam" id="NF001385">
    <property type="entry name" value="PRK00279.2-3"/>
    <property type="match status" value="1"/>
</dbReference>
<dbReference type="UniPathway" id="UPA00588">
    <property type="reaction ID" value="UER00649"/>
</dbReference>
<feature type="binding site" evidence="5">
    <location>
        <position position="40"/>
    </location>
    <ligand>
        <name>AMP</name>
        <dbReference type="ChEBI" id="CHEBI:456215"/>
    </ligand>
</feature>
<keyword evidence="5" id="KW-0963">Cytoplasm</keyword>
<dbReference type="Pfam" id="PF00406">
    <property type="entry name" value="ADK"/>
    <property type="match status" value="1"/>
</dbReference>
<dbReference type="NCBIfam" id="TIGR01351">
    <property type="entry name" value="adk"/>
    <property type="match status" value="1"/>
</dbReference>
<feature type="binding site" evidence="5">
    <location>
        <position position="159"/>
    </location>
    <ligand>
        <name>AMP</name>
        <dbReference type="ChEBI" id="CHEBI:456215"/>
    </ligand>
</feature>
<comment type="subcellular location">
    <subcellularLocation>
        <location evidence="5 7">Cytoplasm</location>
    </subcellularLocation>
</comment>
<gene>
    <name evidence="5" type="primary">adk</name>
    <name evidence="8" type="ORF">BN1224_DC9_BH_00020</name>
</gene>
<comment type="caution">
    <text evidence="5">Lacks conserved residue(s) required for the propagation of feature annotation.</text>
</comment>
<dbReference type="GO" id="GO:0005524">
    <property type="term" value="F:ATP binding"/>
    <property type="evidence" value="ECO:0007669"/>
    <property type="project" value="UniProtKB-UniRule"/>
</dbReference>
<dbReference type="HAMAP" id="MF_00235">
    <property type="entry name" value="Adenylate_kinase_Adk"/>
    <property type="match status" value="1"/>
</dbReference>
<dbReference type="PROSITE" id="PS00113">
    <property type="entry name" value="ADENYLATE_KINASE"/>
    <property type="match status" value="1"/>
</dbReference>
<evidence type="ECO:0000256" key="4">
    <source>
        <dbReference type="ARBA" id="ARBA00022777"/>
    </source>
</evidence>
<reference evidence="8" key="1">
    <citation type="submission" date="2015-05" db="EMBL/GenBank/DDBJ databases">
        <authorList>
            <person name="Rattei Thomas"/>
        </authorList>
    </citation>
    <scope>NUCLEOTIDE SEQUENCE</scope>
    <source>
        <strain evidence="8">DC9</strain>
    </source>
</reference>
<evidence type="ECO:0000313" key="8">
    <source>
        <dbReference type="EMBL" id="CRI42369.1"/>
    </source>
</evidence>
<feature type="binding site" evidence="5">
    <location>
        <begin position="61"/>
        <end position="63"/>
    </location>
    <ligand>
        <name>AMP</name>
        <dbReference type="ChEBI" id="CHEBI:456215"/>
    </ligand>
</feature>
<feature type="binding site" evidence="5">
    <location>
        <position position="130"/>
    </location>
    <ligand>
        <name>ATP</name>
        <dbReference type="ChEBI" id="CHEBI:30616"/>
    </ligand>
</feature>
<evidence type="ECO:0000256" key="6">
    <source>
        <dbReference type="RuleBase" id="RU003330"/>
    </source>
</evidence>
<evidence type="ECO:0000256" key="7">
    <source>
        <dbReference type="RuleBase" id="RU003331"/>
    </source>
</evidence>
<dbReference type="Gene3D" id="3.40.50.300">
    <property type="entry name" value="P-loop containing nucleotide triphosphate hydrolases"/>
    <property type="match status" value="1"/>
</dbReference>
<dbReference type="PRINTS" id="PR00094">
    <property type="entry name" value="ADENYLTKNASE"/>
</dbReference>
<dbReference type="GO" id="GO:0044209">
    <property type="term" value="P:AMP salvage"/>
    <property type="evidence" value="ECO:0007669"/>
    <property type="project" value="UniProtKB-UniRule"/>
</dbReference>
<evidence type="ECO:0000256" key="1">
    <source>
        <dbReference type="ARBA" id="ARBA00022679"/>
    </source>
</evidence>
<comment type="similarity">
    <text evidence="5 6">Belongs to the adenylate kinase family.</text>
</comment>
<dbReference type="EMBL" id="LN847039">
    <property type="protein sequence ID" value="CRI42369.1"/>
    <property type="molecule type" value="Genomic_DNA"/>
</dbReference>
<feature type="binding site" evidence="5">
    <location>
        <begin position="89"/>
        <end position="92"/>
    </location>
    <ligand>
        <name>AMP</name>
        <dbReference type="ChEBI" id="CHEBI:456215"/>
    </ligand>
</feature>
<feature type="region of interest" description="NMP" evidence="5">
    <location>
        <begin position="34"/>
        <end position="63"/>
    </location>
</feature>
<feature type="binding site" evidence="5">
    <location>
        <position position="198"/>
    </location>
    <ligand>
        <name>ATP</name>
        <dbReference type="ChEBI" id="CHEBI:30616"/>
    </ligand>
</feature>
<dbReference type="InterPro" id="IPR000850">
    <property type="entry name" value="Adenylat/UMP-CMP_kin"/>
</dbReference>